<protein>
    <recommendedName>
        <fullName evidence="4">RGS domain-containing protein</fullName>
    </recommendedName>
</protein>
<dbReference type="InterPro" id="IPR024066">
    <property type="entry name" value="RGS_subdom1/3"/>
</dbReference>
<sequence>MSVAFPFLFDCLLLRFCGSSGSHSHCDLFAQAGESRNHQLKKKTQNLYVNKHTVVFVVFFFFPVALIRLRCLLRAADVRGRLAFLRRRKNSTGVRGNSLEKAVFVLFSRPSAGEVLRWAESLEALLSNQYGLTVFRHFLRSEFSEENLDFWLAVERFKRTRPSSKMAARAAKIYDQFISTTAARQVNMDSAIREATNQSMRLGISSASFQLAQDQIFYLMETDSYPRFLKSRFYTQLATIKTTFSPPLGIQVLLPR</sequence>
<evidence type="ECO:0000259" key="4">
    <source>
        <dbReference type="PROSITE" id="PS50132"/>
    </source>
</evidence>
<dbReference type="InterPro" id="IPR016137">
    <property type="entry name" value="RGS"/>
</dbReference>
<keyword evidence="6" id="KW-1185">Reference proteome</keyword>
<feature type="chain" id="PRO_5018777206" description="RGS domain-containing protein" evidence="3">
    <location>
        <begin position="22"/>
        <end position="256"/>
    </location>
</feature>
<dbReference type="Ensembl" id="ENSACIT00000009098.1">
    <property type="protein sequence ID" value="ENSACIP00000008833.1"/>
    <property type="gene ID" value="ENSACIG00000006799.1"/>
</dbReference>
<dbReference type="Pfam" id="PF00615">
    <property type="entry name" value="RGS"/>
    <property type="match status" value="1"/>
</dbReference>
<dbReference type="PRINTS" id="PR01301">
    <property type="entry name" value="RGSPROTEIN"/>
</dbReference>
<dbReference type="FunFam" id="1.10.196.10:FF:000001">
    <property type="entry name" value="Regulator of G-protein signaling 8"/>
    <property type="match status" value="1"/>
</dbReference>
<proteinExistence type="predicted"/>
<dbReference type="Gene3D" id="1.10.167.10">
    <property type="entry name" value="Regulator of G-protein Signalling 4, domain 2"/>
    <property type="match status" value="1"/>
</dbReference>
<feature type="signal peptide" evidence="3">
    <location>
        <begin position="1"/>
        <end position="21"/>
    </location>
</feature>
<dbReference type="FunFam" id="1.10.167.10:FF:000001">
    <property type="entry name" value="Putative regulator of g-protein signaling 12"/>
    <property type="match status" value="1"/>
</dbReference>
<dbReference type="Proteomes" id="UP000261340">
    <property type="component" value="Unplaced"/>
</dbReference>
<keyword evidence="2" id="KW-1133">Transmembrane helix</keyword>
<dbReference type="SUPFAM" id="SSF48097">
    <property type="entry name" value="Regulator of G-protein signaling, RGS"/>
    <property type="match status" value="1"/>
</dbReference>
<dbReference type="Gene3D" id="1.10.196.10">
    <property type="match status" value="2"/>
</dbReference>
<dbReference type="InterPro" id="IPR044926">
    <property type="entry name" value="RGS_subdomain_2"/>
</dbReference>
<dbReference type="PANTHER" id="PTHR10845:SF259">
    <property type="entry name" value="RGS DOMAIN-CONTAINING PROTEIN-RELATED"/>
    <property type="match status" value="1"/>
</dbReference>
<evidence type="ECO:0000256" key="2">
    <source>
        <dbReference type="SAM" id="Phobius"/>
    </source>
</evidence>
<feature type="domain" description="RGS" evidence="4">
    <location>
        <begin position="121"/>
        <end position="238"/>
    </location>
</feature>
<accession>A0A3Q0RGC3</accession>
<evidence type="ECO:0000313" key="6">
    <source>
        <dbReference type="Proteomes" id="UP000261340"/>
    </source>
</evidence>
<dbReference type="PANTHER" id="PTHR10845">
    <property type="entry name" value="REGULATOR OF G PROTEIN SIGNALING"/>
    <property type="match status" value="1"/>
</dbReference>
<evidence type="ECO:0000313" key="5">
    <source>
        <dbReference type="Ensembl" id="ENSACIP00000008833.1"/>
    </source>
</evidence>
<dbReference type="AlphaFoldDB" id="A0A3Q0RGC3"/>
<keyword evidence="2" id="KW-0472">Membrane</keyword>
<evidence type="ECO:0000256" key="3">
    <source>
        <dbReference type="SAM" id="SignalP"/>
    </source>
</evidence>
<dbReference type="InterPro" id="IPR036305">
    <property type="entry name" value="RGS_sf"/>
</dbReference>
<organism evidence="5 6">
    <name type="scientific">Amphilophus citrinellus</name>
    <name type="common">Midas cichlid</name>
    <name type="synonym">Cichlasoma citrinellum</name>
    <dbReference type="NCBI Taxonomy" id="61819"/>
    <lineage>
        <taxon>Eukaryota</taxon>
        <taxon>Metazoa</taxon>
        <taxon>Chordata</taxon>
        <taxon>Craniata</taxon>
        <taxon>Vertebrata</taxon>
        <taxon>Euteleostomi</taxon>
        <taxon>Actinopterygii</taxon>
        <taxon>Neopterygii</taxon>
        <taxon>Teleostei</taxon>
        <taxon>Neoteleostei</taxon>
        <taxon>Acanthomorphata</taxon>
        <taxon>Ovalentaria</taxon>
        <taxon>Cichlomorphae</taxon>
        <taxon>Cichliformes</taxon>
        <taxon>Cichlidae</taxon>
        <taxon>New World cichlids</taxon>
        <taxon>Cichlasomatinae</taxon>
        <taxon>Heroini</taxon>
        <taxon>Amphilophus</taxon>
    </lineage>
</organism>
<dbReference type="PROSITE" id="PS50132">
    <property type="entry name" value="RGS"/>
    <property type="match status" value="1"/>
</dbReference>
<dbReference type="GO" id="GO:0009968">
    <property type="term" value="P:negative regulation of signal transduction"/>
    <property type="evidence" value="ECO:0007669"/>
    <property type="project" value="UniProtKB-KW"/>
</dbReference>
<dbReference type="SMART" id="SM00315">
    <property type="entry name" value="RGS"/>
    <property type="match status" value="1"/>
</dbReference>
<dbReference type="GeneTree" id="ENSGT00940000154416"/>
<keyword evidence="1" id="KW-0734">Signal transduction inhibitor</keyword>
<keyword evidence="3" id="KW-0732">Signal</keyword>
<keyword evidence="2" id="KW-0812">Transmembrane</keyword>
<feature type="transmembrane region" description="Helical" evidence="2">
    <location>
        <begin position="48"/>
        <end position="69"/>
    </location>
</feature>
<evidence type="ECO:0000256" key="1">
    <source>
        <dbReference type="ARBA" id="ARBA00022700"/>
    </source>
</evidence>
<name>A0A3Q0RGC3_AMPCI</name>
<reference evidence="5" key="1">
    <citation type="submission" date="2025-08" db="UniProtKB">
        <authorList>
            <consortium name="Ensembl"/>
        </authorList>
    </citation>
    <scope>IDENTIFICATION</scope>
</reference>
<reference evidence="5" key="2">
    <citation type="submission" date="2025-09" db="UniProtKB">
        <authorList>
            <consortium name="Ensembl"/>
        </authorList>
    </citation>
    <scope>IDENTIFICATION</scope>
</reference>